<gene>
    <name evidence="2" type="ORF">SMD27_16850</name>
</gene>
<evidence type="ECO:0008006" key="4">
    <source>
        <dbReference type="Google" id="ProtNLM"/>
    </source>
</evidence>
<name>A0ABU5EDT2_9PROT</name>
<accession>A0ABU5EDT2</accession>
<proteinExistence type="predicted"/>
<evidence type="ECO:0000313" key="2">
    <source>
        <dbReference type="EMBL" id="MDY0884515.1"/>
    </source>
</evidence>
<keyword evidence="3" id="KW-1185">Reference proteome</keyword>
<evidence type="ECO:0000256" key="1">
    <source>
        <dbReference type="SAM" id="MobiDB-lite"/>
    </source>
</evidence>
<organism evidence="2 3">
    <name type="scientific">Dongia soli</name>
    <dbReference type="NCBI Taxonomy" id="600628"/>
    <lineage>
        <taxon>Bacteria</taxon>
        <taxon>Pseudomonadati</taxon>
        <taxon>Pseudomonadota</taxon>
        <taxon>Alphaproteobacteria</taxon>
        <taxon>Rhodospirillales</taxon>
        <taxon>Dongiaceae</taxon>
        <taxon>Dongia</taxon>
    </lineage>
</organism>
<feature type="region of interest" description="Disordered" evidence="1">
    <location>
        <begin position="1"/>
        <end position="28"/>
    </location>
</feature>
<dbReference type="RefSeq" id="WP_320509589.1">
    <property type="nucleotide sequence ID" value="NZ_JAXCLW010000005.1"/>
</dbReference>
<sequence>MFDQSQSYESYPCGSQAGHDSDHETRRELSLDELLADPMMPVLWHAHGISEGDVRRTIADVAARRHDNGLWHRHNQSQHT</sequence>
<comment type="caution">
    <text evidence="2">The sequence shown here is derived from an EMBL/GenBank/DDBJ whole genome shotgun (WGS) entry which is preliminary data.</text>
</comment>
<protein>
    <recommendedName>
        <fullName evidence="4">DUF3606 domain-containing protein</fullName>
    </recommendedName>
</protein>
<reference evidence="2 3" key="1">
    <citation type="journal article" date="2016" name="Antonie Van Leeuwenhoek">
        <title>Dongia soli sp. nov., isolated from soil from Dokdo, Korea.</title>
        <authorList>
            <person name="Kim D.U."/>
            <person name="Lee H."/>
            <person name="Kim H."/>
            <person name="Kim S.G."/>
            <person name="Ka J.O."/>
        </authorList>
    </citation>
    <scope>NUCLEOTIDE SEQUENCE [LARGE SCALE GENOMIC DNA]</scope>
    <source>
        <strain evidence="2 3">D78</strain>
    </source>
</reference>
<dbReference type="EMBL" id="JAXCLW010000005">
    <property type="protein sequence ID" value="MDY0884515.1"/>
    <property type="molecule type" value="Genomic_DNA"/>
</dbReference>
<dbReference type="Proteomes" id="UP001279642">
    <property type="component" value="Unassembled WGS sequence"/>
</dbReference>
<evidence type="ECO:0000313" key="3">
    <source>
        <dbReference type="Proteomes" id="UP001279642"/>
    </source>
</evidence>
<feature type="compositionally biased region" description="Basic and acidic residues" evidence="1">
    <location>
        <begin position="19"/>
        <end position="28"/>
    </location>
</feature>